<dbReference type="AlphaFoldDB" id="Q2KYQ4"/>
<dbReference type="Gene3D" id="3.40.630.30">
    <property type="match status" value="1"/>
</dbReference>
<dbReference type="SUPFAM" id="SSF55729">
    <property type="entry name" value="Acyl-CoA N-acyltransferases (Nat)"/>
    <property type="match status" value="1"/>
</dbReference>
<keyword evidence="2 4" id="KW-0012">Acyltransferase</keyword>
<dbReference type="KEGG" id="bav:BAV0478"/>
<dbReference type="Proteomes" id="UP000001977">
    <property type="component" value="Chromosome"/>
</dbReference>
<protein>
    <submittedName>
        <fullName evidence="4">Probable acetyltransferase</fullName>
        <ecNumber evidence="4">2.3.1.-</ecNumber>
    </submittedName>
</protein>
<dbReference type="eggNOG" id="COG0456">
    <property type="taxonomic scope" value="Bacteria"/>
</dbReference>
<accession>Q2KYQ4</accession>
<dbReference type="OrthoDB" id="9799092at2"/>
<reference evidence="4 5" key="1">
    <citation type="journal article" date="2006" name="J. Bacteriol.">
        <title>Comparison of the genome sequence of the poultry pathogen Bordetella avium with those of B. bronchiseptica, B. pertussis, and B. parapertussis reveals extensive diversity in surface structures associated with host interaction.</title>
        <authorList>
            <person name="Sebaihia M."/>
            <person name="Preston A."/>
            <person name="Maskell D.J."/>
            <person name="Kuzmiak H."/>
            <person name="Connell T.D."/>
            <person name="King N.D."/>
            <person name="Orndorff P.E."/>
            <person name="Miyamoto D.M."/>
            <person name="Thomson N.R."/>
            <person name="Harris D."/>
            <person name="Goble A."/>
            <person name="Lord A."/>
            <person name="Murphy L."/>
            <person name="Quail M.A."/>
            <person name="Rutter S."/>
            <person name="Squares R."/>
            <person name="Squares S."/>
            <person name="Woodward J."/>
            <person name="Parkhill J."/>
            <person name="Temple L.M."/>
        </authorList>
    </citation>
    <scope>NUCLEOTIDE SEQUENCE [LARGE SCALE GENOMIC DNA]</scope>
    <source>
        <strain evidence="4 5">197N</strain>
    </source>
</reference>
<dbReference type="PANTHER" id="PTHR43877">
    <property type="entry name" value="AMINOALKYLPHOSPHONATE N-ACETYLTRANSFERASE-RELATED-RELATED"/>
    <property type="match status" value="1"/>
</dbReference>
<dbReference type="PROSITE" id="PS51186">
    <property type="entry name" value="GNAT"/>
    <property type="match status" value="1"/>
</dbReference>
<dbReference type="EMBL" id="AM167904">
    <property type="protein sequence ID" value="CAJ48083.1"/>
    <property type="molecule type" value="Genomic_DNA"/>
</dbReference>
<proteinExistence type="predicted"/>
<evidence type="ECO:0000259" key="3">
    <source>
        <dbReference type="PROSITE" id="PS51186"/>
    </source>
</evidence>
<dbReference type="RefSeq" id="WP_012416174.1">
    <property type="nucleotide sequence ID" value="NC_010645.1"/>
</dbReference>
<sequence length="171" mass="18639">MSSACIRPLGPESAASFQALRLAALCDTPDAFGSSYEEEQRLTTQEWAGRITPTSASLVLGAWEAERLVGCAGLYRLSPLKQQHKAVIWGVYVAPAQRGAGLGRQLILSAIDHARQWQGLRQLLLTVNSSKLAACQLYRSLGFKAYGHEPAALYIDGRPIDETLMLKPLDD</sequence>
<dbReference type="HOGENOM" id="CLU_013985_19_4_4"/>
<evidence type="ECO:0000256" key="1">
    <source>
        <dbReference type="ARBA" id="ARBA00022679"/>
    </source>
</evidence>
<feature type="domain" description="N-acetyltransferase" evidence="3">
    <location>
        <begin position="4"/>
        <end position="170"/>
    </location>
</feature>
<name>Q2KYQ4_BORA1</name>
<evidence type="ECO:0000256" key="2">
    <source>
        <dbReference type="ARBA" id="ARBA00023315"/>
    </source>
</evidence>
<dbReference type="GO" id="GO:0016747">
    <property type="term" value="F:acyltransferase activity, transferring groups other than amino-acyl groups"/>
    <property type="evidence" value="ECO:0007669"/>
    <property type="project" value="InterPro"/>
</dbReference>
<evidence type="ECO:0000313" key="5">
    <source>
        <dbReference type="Proteomes" id="UP000001977"/>
    </source>
</evidence>
<dbReference type="STRING" id="360910.BAV0478"/>
<keyword evidence="1 4" id="KW-0808">Transferase</keyword>
<dbReference type="InterPro" id="IPR050832">
    <property type="entry name" value="Bact_Acetyltransf"/>
</dbReference>
<dbReference type="EC" id="2.3.1.-" evidence="4"/>
<keyword evidence="5" id="KW-1185">Reference proteome</keyword>
<dbReference type="CDD" id="cd04301">
    <property type="entry name" value="NAT_SF"/>
    <property type="match status" value="1"/>
</dbReference>
<dbReference type="InterPro" id="IPR016181">
    <property type="entry name" value="Acyl_CoA_acyltransferase"/>
</dbReference>
<dbReference type="InterPro" id="IPR000182">
    <property type="entry name" value="GNAT_dom"/>
</dbReference>
<evidence type="ECO:0000313" key="4">
    <source>
        <dbReference type="EMBL" id="CAJ48083.1"/>
    </source>
</evidence>
<dbReference type="PANTHER" id="PTHR43877:SF2">
    <property type="entry name" value="AMINOALKYLPHOSPHONATE N-ACETYLTRANSFERASE-RELATED"/>
    <property type="match status" value="1"/>
</dbReference>
<dbReference type="Pfam" id="PF00583">
    <property type="entry name" value="Acetyltransf_1"/>
    <property type="match status" value="1"/>
</dbReference>
<gene>
    <name evidence="4" type="ordered locus">BAV0478</name>
</gene>
<organism evidence="4 5">
    <name type="scientific">Bordetella avium (strain 197N)</name>
    <dbReference type="NCBI Taxonomy" id="360910"/>
    <lineage>
        <taxon>Bacteria</taxon>
        <taxon>Pseudomonadati</taxon>
        <taxon>Pseudomonadota</taxon>
        <taxon>Betaproteobacteria</taxon>
        <taxon>Burkholderiales</taxon>
        <taxon>Alcaligenaceae</taxon>
        <taxon>Bordetella</taxon>
    </lineage>
</organism>
<dbReference type="GeneID" id="92936344"/>